<accession>W8XVR1</accession>
<evidence type="ECO:0000256" key="2">
    <source>
        <dbReference type="ARBA" id="ARBA00022527"/>
    </source>
</evidence>
<reference evidence="10" key="1">
    <citation type="submission" date="2014-01" db="EMBL/GenBank/DDBJ databases">
        <authorList>
            <person name="SARKAR S."/>
        </authorList>
    </citation>
    <scope>NUCLEOTIDE SEQUENCE</scope>
</reference>
<keyword evidence="7" id="KW-0325">Glycoprotein</keyword>
<keyword evidence="10" id="KW-0808">Transferase</keyword>
<evidence type="ECO:0000256" key="7">
    <source>
        <dbReference type="ARBA" id="ARBA00023180"/>
    </source>
</evidence>
<keyword evidence="6" id="KW-0472">Membrane</keyword>
<dbReference type="GO" id="GO:0005524">
    <property type="term" value="F:ATP binding"/>
    <property type="evidence" value="ECO:0007669"/>
    <property type="project" value="InterPro"/>
</dbReference>
<keyword evidence="10" id="KW-0418">Kinase</keyword>
<dbReference type="GO" id="GO:0016020">
    <property type="term" value="C:membrane"/>
    <property type="evidence" value="ECO:0007669"/>
    <property type="project" value="UniProtKB-SubCell"/>
</dbReference>
<dbReference type="EMBL" id="HG934128">
    <property type="protein sequence ID" value="CDN24610.1"/>
    <property type="molecule type" value="Genomic_DNA"/>
</dbReference>
<dbReference type="Pfam" id="PF00069">
    <property type="entry name" value="Pkinase"/>
    <property type="match status" value="1"/>
</dbReference>
<evidence type="ECO:0000256" key="5">
    <source>
        <dbReference type="ARBA" id="ARBA00022989"/>
    </source>
</evidence>
<evidence type="ECO:0000256" key="6">
    <source>
        <dbReference type="ARBA" id="ARBA00023136"/>
    </source>
</evidence>
<evidence type="ECO:0000313" key="10">
    <source>
        <dbReference type="EMBL" id="CDN24610.1"/>
    </source>
</evidence>
<dbReference type="SUPFAM" id="SSF56112">
    <property type="entry name" value="Protein kinase-like (PK-like)"/>
    <property type="match status" value="1"/>
</dbReference>
<dbReference type="InterPro" id="IPR011009">
    <property type="entry name" value="Kinase-like_dom_sf"/>
</dbReference>
<dbReference type="Gene3D" id="1.10.510.10">
    <property type="entry name" value="Transferase(Phosphotransferase) domain 1"/>
    <property type="match status" value="1"/>
</dbReference>
<dbReference type="GO" id="GO:0004674">
    <property type="term" value="F:protein serine/threonine kinase activity"/>
    <property type="evidence" value="ECO:0007669"/>
    <property type="project" value="UniProtKB-KW"/>
</dbReference>
<feature type="non-terminal residue" evidence="10">
    <location>
        <position position="277"/>
    </location>
</feature>
<evidence type="ECO:0000259" key="9">
    <source>
        <dbReference type="PROSITE" id="PS50011"/>
    </source>
</evidence>
<keyword evidence="3" id="KW-0812">Transmembrane</keyword>
<reference evidence="10" key="2">
    <citation type="submission" date="2014-03" db="EMBL/GenBank/DDBJ databases">
        <title>Radhunipagal PSTOL1 cds.</title>
        <authorList>
            <person name="Sarkar S."/>
            <person name="Chakrabarti A."/>
            <person name="Mukherjee A."/>
            <person name="Bhttacharyya S."/>
        </authorList>
    </citation>
    <scope>NUCLEOTIDE SEQUENCE</scope>
</reference>
<dbReference type="AlphaFoldDB" id="W8XVR1"/>
<dbReference type="InterPro" id="IPR000719">
    <property type="entry name" value="Prot_kinase_dom"/>
</dbReference>
<dbReference type="PANTHER" id="PTHR27009">
    <property type="entry name" value="RUST RESISTANCE KINASE LR10-RELATED"/>
    <property type="match status" value="1"/>
</dbReference>
<protein>
    <submittedName>
        <fullName evidence="10">Serine threonine kinase</fullName>
    </submittedName>
</protein>
<sequence>MLLCQRASKNAPRRIFPQKQETSTHPKRYTLSGRTSFAHSLAEVALVLLACWPDCQMQDTKGGEEFKVATSHINVVLRFSLQGSKRALYMPNGSLYSFGDSVQGDTRWELFNIIVGIARGLEYLHCHCNIRIVHFIKPQNILLAQDFCPKISFGLSKLCHQESRISINGRGTPGYIAPVFSRQYGSASSKSVYSYGMVVLAGAKKNINVTGSKYFPQWLYDLDQFCCPTGEIQTTDLGKMVVVGLWCIQLVPTDRPSREVRCWKATGTYRCHQKGLL</sequence>
<evidence type="ECO:0000256" key="3">
    <source>
        <dbReference type="ARBA" id="ARBA00022692"/>
    </source>
</evidence>
<feature type="region of interest" description="Disordered" evidence="8">
    <location>
        <begin position="5"/>
        <end position="24"/>
    </location>
</feature>
<proteinExistence type="predicted"/>
<organism evidence="10">
    <name type="scientific">Oryza sativa</name>
    <name type="common">Rice</name>
    <dbReference type="NCBI Taxonomy" id="4530"/>
    <lineage>
        <taxon>Eukaryota</taxon>
        <taxon>Viridiplantae</taxon>
        <taxon>Streptophyta</taxon>
        <taxon>Embryophyta</taxon>
        <taxon>Tracheophyta</taxon>
        <taxon>Spermatophyta</taxon>
        <taxon>Magnoliopsida</taxon>
        <taxon>Liliopsida</taxon>
        <taxon>Poales</taxon>
        <taxon>Poaceae</taxon>
        <taxon>BOP clade</taxon>
        <taxon>Oryzoideae</taxon>
        <taxon>Oryzeae</taxon>
        <taxon>Oryzinae</taxon>
        <taxon>Oryza</taxon>
    </lineage>
</organism>
<keyword evidence="2" id="KW-0723">Serine/threonine-protein kinase</keyword>
<name>W8XVR1_ORYSA</name>
<comment type="subcellular location">
    <subcellularLocation>
        <location evidence="1">Membrane</location>
        <topology evidence="1">Single-pass type I membrane protein</topology>
    </subcellularLocation>
</comment>
<dbReference type="InterPro" id="IPR045874">
    <property type="entry name" value="LRK10/LRL21-25-like"/>
</dbReference>
<evidence type="ECO:0000256" key="4">
    <source>
        <dbReference type="ARBA" id="ARBA00022729"/>
    </source>
</evidence>
<keyword evidence="5" id="KW-1133">Transmembrane helix</keyword>
<gene>
    <name evidence="10" type="primary">OsPSTOL1</name>
</gene>
<feature type="domain" description="Protein kinase" evidence="9">
    <location>
        <begin position="1"/>
        <end position="277"/>
    </location>
</feature>
<dbReference type="PROSITE" id="PS50011">
    <property type="entry name" value="PROTEIN_KINASE_DOM"/>
    <property type="match status" value="1"/>
</dbReference>
<keyword evidence="4" id="KW-0732">Signal</keyword>
<evidence type="ECO:0000256" key="1">
    <source>
        <dbReference type="ARBA" id="ARBA00004479"/>
    </source>
</evidence>
<evidence type="ECO:0000256" key="8">
    <source>
        <dbReference type="SAM" id="MobiDB-lite"/>
    </source>
</evidence>